<dbReference type="InterPro" id="IPR010640">
    <property type="entry name" value="Low_temperature_requirement_A"/>
</dbReference>
<evidence type="ECO:0000313" key="2">
    <source>
        <dbReference type="EMBL" id="BDZ49987.1"/>
    </source>
</evidence>
<evidence type="ECO:0000256" key="1">
    <source>
        <dbReference type="SAM" id="Phobius"/>
    </source>
</evidence>
<feature type="transmembrane region" description="Helical" evidence="1">
    <location>
        <begin position="198"/>
        <end position="218"/>
    </location>
</feature>
<reference evidence="3" key="1">
    <citation type="journal article" date="2019" name="Int. J. Syst. Evol. Microbiol.">
        <title>The Global Catalogue of Microorganisms (GCM) 10K type strain sequencing project: providing services to taxonomists for standard genome sequencing and annotation.</title>
        <authorList>
            <consortium name="The Broad Institute Genomics Platform"/>
            <consortium name="The Broad Institute Genome Sequencing Center for Infectious Disease"/>
            <person name="Wu L."/>
            <person name="Ma J."/>
        </authorList>
    </citation>
    <scope>NUCLEOTIDE SEQUENCE [LARGE SCALE GENOMIC DNA]</scope>
    <source>
        <strain evidence="3">NBRC 108728</strain>
    </source>
</reference>
<dbReference type="Pfam" id="PF06772">
    <property type="entry name" value="LtrA"/>
    <property type="match status" value="1"/>
</dbReference>
<feature type="transmembrane region" description="Helical" evidence="1">
    <location>
        <begin position="351"/>
        <end position="368"/>
    </location>
</feature>
<name>A0ABN6XY81_9MICO</name>
<keyword evidence="1" id="KW-1133">Transmembrane helix</keyword>
<keyword evidence="1" id="KW-0812">Transmembrane</keyword>
<dbReference type="PANTHER" id="PTHR36840">
    <property type="entry name" value="BLL5714 PROTEIN"/>
    <property type="match status" value="1"/>
</dbReference>
<feature type="transmembrane region" description="Helical" evidence="1">
    <location>
        <begin position="328"/>
        <end position="345"/>
    </location>
</feature>
<dbReference type="PANTHER" id="PTHR36840:SF1">
    <property type="entry name" value="BLL5714 PROTEIN"/>
    <property type="match status" value="1"/>
</dbReference>
<feature type="transmembrane region" description="Helical" evidence="1">
    <location>
        <begin position="42"/>
        <end position="63"/>
    </location>
</feature>
<keyword evidence="3" id="KW-1185">Reference proteome</keyword>
<sequence>MRSPSEPHRAASSLELLFDLVFVVAVSFASVSLHHNLQEGHVFLGVVHYLMAFFAIWWAWMNFTWFGTSFDTDDWLYRIATVVQMGGALTFAAGVSGISNVDHPDFTLGVTGYIIMRLAMAFQWFRAAHDEPRTRKTTLRYGFGILVVQCFWLLLYVLPDDLKLPAFLVGIVLEISVPIFAEAAGTTSWHLHHMTERYGLFTLIVLGESILASTNAVVEVGTSTEHLADLVLLAASSLVIIVCFWWIYFAFPQHGLLTSIRTALGWGYGHYAIFASAAALSAGIEISLNVESGDLHLSHVAAAATLAVPCAVYLFFVWFLVLRRQSSGRVNVVVPLLAVLVALASFAPFSLQVVAVLMVLAVVVVVAGRDRSFRALQDHGTWA</sequence>
<feature type="transmembrane region" description="Helical" evidence="1">
    <location>
        <begin position="296"/>
        <end position="321"/>
    </location>
</feature>
<feature type="transmembrane region" description="Helical" evidence="1">
    <location>
        <begin position="263"/>
        <end position="284"/>
    </location>
</feature>
<feature type="transmembrane region" description="Helical" evidence="1">
    <location>
        <begin position="230"/>
        <end position="251"/>
    </location>
</feature>
<organism evidence="2 3">
    <name type="scientific">Frondihabitans sucicola</name>
    <dbReference type="NCBI Taxonomy" id="1268041"/>
    <lineage>
        <taxon>Bacteria</taxon>
        <taxon>Bacillati</taxon>
        <taxon>Actinomycetota</taxon>
        <taxon>Actinomycetes</taxon>
        <taxon>Micrococcales</taxon>
        <taxon>Microbacteriaceae</taxon>
        <taxon>Frondihabitans</taxon>
    </lineage>
</organism>
<feature type="transmembrane region" description="Helical" evidence="1">
    <location>
        <begin position="75"/>
        <end position="94"/>
    </location>
</feature>
<proteinExistence type="predicted"/>
<evidence type="ECO:0000313" key="3">
    <source>
        <dbReference type="Proteomes" id="UP001321486"/>
    </source>
</evidence>
<feature type="transmembrane region" description="Helical" evidence="1">
    <location>
        <begin position="106"/>
        <end position="127"/>
    </location>
</feature>
<protein>
    <submittedName>
        <fullName evidence="2">Low temperature requirement protein A</fullName>
    </submittedName>
</protein>
<dbReference type="EMBL" id="AP027732">
    <property type="protein sequence ID" value="BDZ49987.1"/>
    <property type="molecule type" value="Genomic_DNA"/>
</dbReference>
<dbReference type="Proteomes" id="UP001321486">
    <property type="component" value="Chromosome"/>
</dbReference>
<feature type="transmembrane region" description="Helical" evidence="1">
    <location>
        <begin position="139"/>
        <end position="158"/>
    </location>
</feature>
<feature type="transmembrane region" description="Helical" evidence="1">
    <location>
        <begin position="164"/>
        <end position="186"/>
    </location>
</feature>
<keyword evidence="1" id="KW-0472">Membrane</keyword>
<feature type="transmembrane region" description="Helical" evidence="1">
    <location>
        <begin position="12"/>
        <end position="30"/>
    </location>
</feature>
<gene>
    <name evidence="2" type="ORF">GCM10025867_22280</name>
</gene>
<accession>A0ABN6XY81</accession>